<organism evidence="2 3">
    <name type="scientific">Monoraphidium neglectum</name>
    <dbReference type="NCBI Taxonomy" id="145388"/>
    <lineage>
        <taxon>Eukaryota</taxon>
        <taxon>Viridiplantae</taxon>
        <taxon>Chlorophyta</taxon>
        <taxon>core chlorophytes</taxon>
        <taxon>Chlorophyceae</taxon>
        <taxon>CS clade</taxon>
        <taxon>Sphaeropleales</taxon>
        <taxon>Selenastraceae</taxon>
        <taxon>Monoraphidium</taxon>
    </lineage>
</organism>
<dbReference type="Proteomes" id="UP000054498">
    <property type="component" value="Unassembled WGS sequence"/>
</dbReference>
<dbReference type="Pfam" id="PF05542">
    <property type="entry name" value="DUF760"/>
    <property type="match status" value="2"/>
</dbReference>
<evidence type="ECO:0000313" key="3">
    <source>
        <dbReference type="Proteomes" id="UP000054498"/>
    </source>
</evidence>
<dbReference type="EMBL" id="KK100572">
    <property type="protein sequence ID" value="KIZ05003.1"/>
    <property type="molecule type" value="Genomic_DNA"/>
</dbReference>
<evidence type="ECO:0000313" key="2">
    <source>
        <dbReference type="EMBL" id="KIZ05003.1"/>
    </source>
</evidence>
<feature type="region of interest" description="Disordered" evidence="1">
    <location>
        <begin position="41"/>
        <end position="67"/>
    </location>
</feature>
<evidence type="ECO:0000256" key="1">
    <source>
        <dbReference type="SAM" id="MobiDB-lite"/>
    </source>
</evidence>
<dbReference type="PANTHER" id="PTHR33598:SF4">
    <property type="entry name" value="OS02G0833400 PROTEIN"/>
    <property type="match status" value="1"/>
</dbReference>
<keyword evidence="3" id="KW-1185">Reference proteome</keyword>
<sequence length="287" mass="30161">MNLAMLMNTVMLTGYMFKSAEERFRLRSALGIQGGGASGGAGAGAAQQLQQQPQQQQMRQQQAAGAGGGALGAGGGVLGKQYAPGVQKSRVQGDVLLWHKENGVETMAAVEYIELLEAEVARLRGAAASAAAAAAPRPPKQPRLPPAAAWGLDAPQQPQQPAAAAAAAGDARPLPQLYSDAGAGQQQGALAVRPHEDRNDLLEFIRALEPSTVGDLTSCATPETAAAMDAFVERLLGINGGADRDALRRAASETDAVEMRKLLFWLMVVGWKLRAMEMQVELERSLE</sequence>
<accession>A0A0D2K3E1</accession>
<reference evidence="2 3" key="1">
    <citation type="journal article" date="2013" name="BMC Genomics">
        <title>Reconstruction of the lipid metabolism for the microalga Monoraphidium neglectum from its genome sequence reveals characteristics suitable for biofuel production.</title>
        <authorList>
            <person name="Bogen C."/>
            <person name="Al-Dilaimi A."/>
            <person name="Albersmeier A."/>
            <person name="Wichmann J."/>
            <person name="Grundmann M."/>
            <person name="Rupp O."/>
            <person name="Lauersen K.J."/>
            <person name="Blifernez-Klassen O."/>
            <person name="Kalinowski J."/>
            <person name="Goesmann A."/>
            <person name="Mussgnug J.H."/>
            <person name="Kruse O."/>
        </authorList>
    </citation>
    <scope>NUCLEOTIDE SEQUENCE [LARGE SCALE GENOMIC DNA]</scope>
    <source>
        <strain evidence="2 3">SAG 48.87</strain>
    </source>
</reference>
<feature type="compositionally biased region" description="Low complexity" evidence="1">
    <location>
        <begin position="146"/>
        <end position="169"/>
    </location>
</feature>
<name>A0A0D2K3E1_9CHLO</name>
<dbReference type="GeneID" id="25735830"/>
<dbReference type="KEGG" id="mng:MNEG_2952"/>
<feature type="region of interest" description="Disordered" evidence="1">
    <location>
        <begin position="131"/>
        <end position="169"/>
    </location>
</feature>
<feature type="compositionally biased region" description="Pro residues" evidence="1">
    <location>
        <begin position="136"/>
        <end position="145"/>
    </location>
</feature>
<dbReference type="AlphaFoldDB" id="A0A0D2K3E1"/>
<dbReference type="RefSeq" id="XP_013904022.1">
    <property type="nucleotide sequence ID" value="XM_014048568.1"/>
</dbReference>
<dbReference type="STRING" id="145388.A0A0D2K3E1"/>
<protein>
    <submittedName>
        <fullName evidence="2">Uncharacterized protein</fullName>
    </submittedName>
</protein>
<proteinExistence type="predicted"/>
<feature type="compositionally biased region" description="Low complexity" evidence="1">
    <location>
        <begin position="44"/>
        <end position="64"/>
    </location>
</feature>
<dbReference type="OrthoDB" id="4115at2759"/>
<gene>
    <name evidence="2" type="ORF">MNEG_2952</name>
</gene>
<dbReference type="PANTHER" id="PTHR33598">
    <property type="entry name" value="OS02G0833400 PROTEIN"/>
    <property type="match status" value="1"/>
</dbReference>
<dbReference type="InterPro" id="IPR008479">
    <property type="entry name" value="DUF760"/>
</dbReference>